<sequence length="119" mass="12919">MILEKGEPSMRLPKPIETYIAAENTGDVDALSTCFAPNATVRDEGQVHHGLPAIKTWKAETKRKYNHTLKPLHSAERDGATIVTCEVTGDFPGSPVTLDFRFLLEAGLEGGAILSLETI</sequence>
<dbReference type="Pfam" id="PF12680">
    <property type="entry name" value="SnoaL_2"/>
    <property type="match status" value="1"/>
</dbReference>
<dbReference type="EMBL" id="AVFL01000023">
    <property type="protein sequence ID" value="EWY37787.1"/>
    <property type="molecule type" value="Genomic_DNA"/>
</dbReference>
<evidence type="ECO:0000259" key="1">
    <source>
        <dbReference type="Pfam" id="PF12680"/>
    </source>
</evidence>
<organism evidence="2 3">
    <name type="scientific">Skermanella stibiiresistens SB22</name>
    <dbReference type="NCBI Taxonomy" id="1385369"/>
    <lineage>
        <taxon>Bacteria</taxon>
        <taxon>Pseudomonadati</taxon>
        <taxon>Pseudomonadota</taxon>
        <taxon>Alphaproteobacteria</taxon>
        <taxon>Rhodospirillales</taxon>
        <taxon>Azospirillaceae</taxon>
        <taxon>Skermanella</taxon>
    </lineage>
</organism>
<keyword evidence="3" id="KW-1185">Reference proteome</keyword>
<evidence type="ECO:0000313" key="3">
    <source>
        <dbReference type="Proteomes" id="UP000019486"/>
    </source>
</evidence>
<dbReference type="STRING" id="1385369.N825_09405"/>
<reference evidence="2 3" key="1">
    <citation type="submission" date="2013-08" db="EMBL/GenBank/DDBJ databases">
        <title>The genome sequence of Skermanella stibiiresistens.</title>
        <authorList>
            <person name="Zhu W."/>
            <person name="Wang G."/>
        </authorList>
    </citation>
    <scope>NUCLEOTIDE SEQUENCE [LARGE SCALE GENOMIC DNA]</scope>
    <source>
        <strain evidence="2 3">SB22</strain>
    </source>
</reference>
<dbReference type="Gene3D" id="3.10.450.50">
    <property type="match status" value="1"/>
</dbReference>
<accession>W9GZA2</accession>
<evidence type="ECO:0000313" key="2">
    <source>
        <dbReference type="EMBL" id="EWY37787.1"/>
    </source>
</evidence>
<dbReference type="PATRIC" id="fig|1385369.3.peg.5188"/>
<dbReference type="InterPro" id="IPR037401">
    <property type="entry name" value="SnoaL-like"/>
</dbReference>
<feature type="domain" description="SnoaL-like" evidence="1">
    <location>
        <begin position="16"/>
        <end position="105"/>
    </location>
</feature>
<protein>
    <recommendedName>
        <fullName evidence="1">SnoaL-like domain-containing protein</fullName>
    </recommendedName>
</protein>
<dbReference type="InterPro" id="IPR032710">
    <property type="entry name" value="NTF2-like_dom_sf"/>
</dbReference>
<dbReference type="AlphaFoldDB" id="W9GZA2"/>
<name>W9GZA2_9PROT</name>
<gene>
    <name evidence="2" type="ORF">N825_09405</name>
</gene>
<dbReference type="SUPFAM" id="SSF54427">
    <property type="entry name" value="NTF2-like"/>
    <property type="match status" value="1"/>
</dbReference>
<comment type="caution">
    <text evidence="2">The sequence shown here is derived from an EMBL/GenBank/DDBJ whole genome shotgun (WGS) entry which is preliminary data.</text>
</comment>
<dbReference type="Proteomes" id="UP000019486">
    <property type="component" value="Unassembled WGS sequence"/>
</dbReference>
<proteinExistence type="predicted"/>